<dbReference type="EMBL" id="JBEWLZ010000012">
    <property type="protein sequence ID" value="MET1491472.1"/>
    <property type="molecule type" value="Genomic_DNA"/>
</dbReference>
<keyword evidence="1" id="KW-1133">Transmembrane helix</keyword>
<dbReference type="RefSeq" id="WP_345927444.1">
    <property type="nucleotide sequence ID" value="NZ_JBDIVF010000004.1"/>
</dbReference>
<name>A0ABV2CUP0_9RHOO</name>
<organism evidence="2 3">
    <name type="scientific">Uliginosibacterium paludis</name>
    <dbReference type="NCBI Taxonomy" id="1615952"/>
    <lineage>
        <taxon>Bacteria</taxon>
        <taxon>Pseudomonadati</taxon>
        <taxon>Pseudomonadota</taxon>
        <taxon>Betaproteobacteria</taxon>
        <taxon>Rhodocyclales</taxon>
        <taxon>Zoogloeaceae</taxon>
        <taxon>Uliginosibacterium</taxon>
    </lineage>
</organism>
<comment type="caution">
    <text evidence="2">The sequence shown here is derived from an EMBL/GenBank/DDBJ whole genome shotgun (WGS) entry which is preliminary data.</text>
</comment>
<accession>A0ABV2CUP0</accession>
<sequence length="52" mass="5817">MNETELFQSLAAAALCIGVAATLDAIVFWIDTRILHRGFCRPSCRSAHRRRA</sequence>
<keyword evidence="1" id="KW-0812">Transmembrane</keyword>
<proteinExistence type="predicted"/>
<evidence type="ECO:0000313" key="2">
    <source>
        <dbReference type="EMBL" id="MET1491472.1"/>
    </source>
</evidence>
<reference evidence="2 3" key="1">
    <citation type="submission" date="2024-07" db="EMBL/GenBank/DDBJ databases">
        <title>Uliginosibacterium paludis KCTC:42655.</title>
        <authorList>
            <person name="Kim M.K."/>
        </authorList>
    </citation>
    <scope>NUCLEOTIDE SEQUENCE [LARGE SCALE GENOMIC DNA]</scope>
    <source>
        <strain evidence="2 3">KCTC 42655</strain>
    </source>
</reference>
<evidence type="ECO:0000256" key="1">
    <source>
        <dbReference type="SAM" id="Phobius"/>
    </source>
</evidence>
<gene>
    <name evidence="2" type="ORF">ABVT11_16660</name>
</gene>
<keyword evidence="3" id="KW-1185">Reference proteome</keyword>
<protein>
    <submittedName>
        <fullName evidence="2">Uncharacterized protein</fullName>
    </submittedName>
</protein>
<dbReference type="Proteomes" id="UP001548590">
    <property type="component" value="Unassembled WGS sequence"/>
</dbReference>
<feature type="transmembrane region" description="Helical" evidence="1">
    <location>
        <begin position="6"/>
        <end position="30"/>
    </location>
</feature>
<evidence type="ECO:0000313" key="3">
    <source>
        <dbReference type="Proteomes" id="UP001548590"/>
    </source>
</evidence>
<keyword evidence="1" id="KW-0472">Membrane</keyword>